<evidence type="ECO:0000256" key="4">
    <source>
        <dbReference type="ARBA" id="ARBA00022741"/>
    </source>
</evidence>
<dbReference type="InterPro" id="IPR025877">
    <property type="entry name" value="MobA-like_NTP_Trfase"/>
</dbReference>
<comment type="domain">
    <text evidence="8">The N-terminal domain determines nucleotide recognition and specific binding, while the C-terminal domain determines the specific binding to the target protein.</text>
</comment>
<comment type="similarity">
    <text evidence="8">Belongs to the MobA family.</text>
</comment>
<feature type="binding site" evidence="8">
    <location>
        <position position="111"/>
    </location>
    <ligand>
        <name>GTP</name>
        <dbReference type="ChEBI" id="CHEBI:37565"/>
    </ligand>
</feature>
<keyword evidence="3 8" id="KW-0479">Metal-binding</keyword>
<feature type="binding site" evidence="8">
    <location>
        <begin position="15"/>
        <end position="17"/>
    </location>
    <ligand>
        <name>GTP</name>
        <dbReference type="ChEBI" id="CHEBI:37565"/>
    </ligand>
</feature>
<sequence length="217" mass="22245">MSDVVADMALAGVVLAGGASRRMGSDKAGLDWNGQPMLARIVGEVGRRCDPVSVVAAASSAAYRTLQGSGGPEAHWVTDEKAGTGPLGALAAGLADAAAAGREVAFVCATDMPLISTDLIDELLLGLRDNDDAAIAVDATRAHPFAAIYRTACAGRIRDLAATGERRMLAAIDTLVVNRVSISNPDWLVNVNAPEDLHRLRITAGGVPGQPGAITVP</sequence>
<comment type="catalytic activity">
    <reaction evidence="8">
        <text>Mo-molybdopterin + GTP + H(+) = Mo-molybdopterin guanine dinucleotide + diphosphate</text>
        <dbReference type="Rhea" id="RHEA:34243"/>
        <dbReference type="ChEBI" id="CHEBI:15378"/>
        <dbReference type="ChEBI" id="CHEBI:33019"/>
        <dbReference type="ChEBI" id="CHEBI:37565"/>
        <dbReference type="ChEBI" id="CHEBI:71302"/>
        <dbReference type="ChEBI" id="CHEBI:71310"/>
        <dbReference type="EC" id="2.7.7.77"/>
    </reaction>
</comment>
<feature type="binding site" evidence="8">
    <location>
        <position position="27"/>
    </location>
    <ligand>
        <name>GTP</name>
        <dbReference type="ChEBI" id="CHEBI:37565"/>
    </ligand>
</feature>
<dbReference type="InterPro" id="IPR029044">
    <property type="entry name" value="Nucleotide-diphossugar_trans"/>
</dbReference>
<reference evidence="11" key="1">
    <citation type="journal article" date="2019" name="Int. J. Syst. Evol. Microbiol.">
        <title>The Global Catalogue of Microorganisms (GCM) 10K type strain sequencing project: providing services to taxonomists for standard genome sequencing and annotation.</title>
        <authorList>
            <consortium name="The Broad Institute Genomics Platform"/>
            <consortium name="The Broad Institute Genome Sequencing Center for Infectious Disease"/>
            <person name="Wu L."/>
            <person name="Ma J."/>
        </authorList>
    </citation>
    <scope>NUCLEOTIDE SEQUENCE [LARGE SCALE GENOMIC DNA]</scope>
    <source>
        <strain evidence="11">CCM 7855</strain>
    </source>
</reference>
<evidence type="ECO:0000256" key="7">
    <source>
        <dbReference type="ARBA" id="ARBA00023150"/>
    </source>
</evidence>
<comment type="caution">
    <text evidence="8">Lacks conserved residue(s) required for the propagation of feature annotation.</text>
</comment>
<comment type="subcellular location">
    <subcellularLocation>
        <location evidence="8">Cytoplasm</location>
    </subcellularLocation>
</comment>
<keyword evidence="10" id="KW-0548">Nucleotidyltransferase</keyword>
<evidence type="ECO:0000256" key="8">
    <source>
        <dbReference type="HAMAP-Rule" id="MF_00316"/>
    </source>
</evidence>
<evidence type="ECO:0000256" key="1">
    <source>
        <dbReference type="ARBA" id="ARBA00022490"/>
    </source>
</evidence>
<organism evidence="10 11">
    <name type="scientific">Williamsia phyllosphaerae</name>
    <dbReference type="NCBI Taxonomy" id="885042"/>
    <lineage>
        <taxon>Bacteria</taxon>
        <taxon>Bacillati</taxon>
        <taxon>Actinomycetota</taxon>
        <taxon>Actinomycetes</taxon>
        <taxon>Mycobacteriales</taxon>
        <taxon>Nocardiaceae</taxon>
        <taxon>Williamsia</taxon>
    </lineage>
</organism>
<keyword evidence="11" id="KW-1185">Reference proteome</keyword>
<gene>
    <name evidence="8 10" type="primary">mobA</name>
    <name evidence="10" type="ORF">GCM10007298_38840</name>
</gene>
<proteinExistence type="inferred from homology"/>
<comment type="function">
    <text evidence="8">Transfers a GMP moiety from GTP to Mo-molybdopterin (Mo-MPT) cofactor (Moco or molybdenum cofactor) to form Mo-molybdopterin guanine dinucleotide (Mo-MGD) cofactor.</text>
</comment>
<keyword evidence="1 8" id="KW-0963">Cytoplasm</keyword>
<evidence type="ECO:0000259" key="9">
    <source>
        <dbReference type="Pfam" id="PF12804"/>
    </source>
</evidence>
<dbReference type="PANTHER" id="PTHR19136">
    <property type="entry name" value="MOLYBDENUM COFACTOR GUANYLYLTRANSFERASE"/>
    <property type="match status" value="1"/>
</dbReference>
<name>A0ABQ1V7C5_9NOCA</name>
<keyword evidence="6 8" id="KW-0342">GTP-binding</keyword>
<evidence type="ECO:0000256" key="6">
    <source>
        <dbReference type="ARBA" id="ARBA00023134"/>
    </source>
</evidence>
<dbReference type="CDD" id="cd02503">
    <property type="entry name" value="MobA"/>
    <property type="match status" value="1"/>
</dbReference>
<evidence type="ECO:0000313" key="11">
    <source>
        <dbReference type="Proteomes" id="UP000632454"/>
    </source>
</evidence>
<evidence type="ECO:0000313" key="10">
    <source>
        <dbReference type="EMBL" id="GGF39401.1"/>
    </source>
</evidence>
<evidence type="ECO:0000256" key="5">
    <source>
        <dbReference type="ARBA" id="ARBA00022842"/>
    </source>
</evidence>
<dbReference type="GO" id="GO:0016779">
    <property type="term" value="F:nucleotidyltransferase activity"/>
    <property type="evidence" value="ECO:0007669"/>
    <property type="project" value="UniProtKB-KW"/>
</dbReference>
<comment type="caution">
    <text evidence="10">The sequence shown here is derived from an EMBL/GenBank/DDBJ whole genome shotgun (WGS) entry which is preliminary data.</text>
</comment>
<dbReference type="SUPFAM" id="SSF53448">
    <property type="entry name" value="Nucleotide-diphospho-sugar transferases"/>
    <property type="match status" value="1"/>
</dbReference>
<dbReference type="InterPro" id="IPR013482">
    <property type="entry name" value="Molybde_CF_guanTrfase"/>
</dbReference>
<feature type="binding site" evidence="8">
    <location>
        <position position="79"/>
    </location>
    <ligand>
        <name>GTP</name>
        <dbReference type="ChEBI" id="CHEBI:37565"/>
    </ligand>
</feature>
<accession>A0ABQ1V7C5</accession>
<keyword evidence="5 8" id="KW-0460">Magnesium</keyword>
<keyword evidence="4 8" id="KW-0547">Nucleotide-binding</keyword>
<dbReference type="Gene3D" id="3.90.550.10">
    <property type="entry name" value="Spore Coat Polysaccharide Biosynthesis Protein SpsA, Chain A"/>
    <property type="match status" value="1"/>
</dbReference>
<dbReference type="PANTHER" id="PTHR19136:SF81">
    <property type="entry name" value="MOLYBDENUM COFACTOR GUANYLYLTRANSFERASE"/>
    <property type="match status" value="1"/>
</dbReference>
<feature type="domain" description="MobA-like NTP transferase" evidence="9">
    <location>
        <begin position="12"/>
        <end position="172"/>
    </location>
</feature>
<dbReference type="Proteomes" id="UP000632454">
    <property type="component" value="Unassembled WGS sequence"/>
</dbReference>
<evidence type="ECO:0000256" key="2">
    <source>
        <dbReference type="ARBA" id="ARBA00022679"/>
    </source>
</evidence>
<keyword evidence="7 8" id="KW-0501">Molybdenum cofactor biosynthesis</keyword>
<feature type="binding site" evidence="8">
    <location>
        <position position="111"/>
    </location>
    <ligand>
        <name>Mg(2+)</name>
        <dbReference type="ChEBI" id="CHEBI:18420"/>
    </ligand>
</feature>
<dbReference type="EC" id="2.7.7.77" evidence="8"/>
<dbReference type="Pfam" id="PF12804">
    <property type="entry name" value="NTP_transf_3"/>
    <property type="match status" value="1"/>
</dbReference>
<dbReference type="EMBL" id="BMCS01000003">
    <property type="protein sequence ID" value="GGF39401.1"/>
    <property type="molecule type" value="Genomic_DNA"/>
</dbReference>
<evidence type="ECO:0000256" key="3">
    <source>
        <dbReference type="ARBA" id="ARBA00022723"/>
    </source>
</evidence>
<dbReference type="RefSeq" id="WP_188492059.1">
    <property type="nucleotide sequence ID" value="NZ_BMCS01000003.1"/>
</dbReference>
<comment type="cofactor">
    <cofactor evidence="8">
        <name>Mg(2+)</name>
        <dbReference type="ChEBI" id="CHEBI:18420"/>
    </cofactor>
</comment>
<protein>
    <recommendedName>
        <fullName evidence="8">Probable molybdenum cofactor guanylyltransferase</fullName>
        <shortName evidence="8">MoCo guanylyltransferase</shortName>
        <ecNumber evidence="8">2.7.7.77</ecNumber>
    </recommendedName>
    <alternativeName>
        <fullName evidence="8">GTP:molybdopterin guanylyltransferase</fullName>
    </alternativeName>
    <alternativeName>
        <fullName evidence="8">Mo-MPT guanylyltransferase</fullName>
    </alternativeName>
    <alternativeName>
        <fullName evidence="8">Molybdopterin guanylyltransferase</fullName>
    </alternativeName>
    <alternativeName>
        <fullName evidence="8">Molybdopterin-guanine dinucleotide synthase</fullName>
        <shortName evidence="8">MGD synthase</shortName>
    </alternativeName>
</protein>
<keyword evidence="2 8" id="KW-0808">Transferase</keyword>
<dbReference type="HAMAP" id="MF_00316">
    <property type="entry name" value="MobA"/>
    <property type="match status" value="1"/>
</dbReference>